<dbReference type="RefSeq" id="WP_344545455.1">
    <property type="nucleotide sequence ID" value="NZ_BAAATD010000008.1"/>
</dbReference>
<organism evidence="3 4">
    <name type="scientific">Actinomadura fulvescens</name>
    <dbReference type="NCBI Taxonomy" id="46160"/>
    <lineage>
        <taxon>Bacteria</taxon>
        <taxon>Bacillati</taxon>
        <taxon>Actinomycetota</taxon>
        <taxon>Actinomycetes</taxon>
        <taxon>Streptosporangiales</taxon>
        <taxon>Thermomonosporaceae</taxon>
        <taxon>Actinomadura</taxon>
    </lineage>
</organism>
<dbReference type="Proteomes" id="UP001501509">
    <property type="component" value="Unassembled WGS sequence"/>
</dbReference>
<reference evidence="3 4" key="1">
    <citation type="journal article" date="2019" name="Int. J. Syst. Evol. Microbiol.">
        <title>The Global Catalogue of Microorganisms (GCM) 10K type strain sequencing project: providing services to taxonomists for standard genome sequencing and annotation.</title>
        <authorList>
            <consortium name="The Broad Institute Genomics Platform"/>
            <consortium name="The Broad Institute Genome Sequencing Center for Infectious Disease"/>
            <person name="Wu L."/>
            <person name="Ma J."/>
        </authorList>
    </citation>
    <scope>NUCLEOTIDE SEQUENCE [LARGE SCALE GENOMIC DNA]</scope>
    <source>
        <strain evidence="3 4">JCM 6833</strain>
    </source>
</reference>
<accession>A0ABN3Q6K7</accession>
<feature type="signal peptide" evidence="1">
    <location>
        <begin position="1"/>
        <end position="19"/>
    </location>
</feature>
<proteinExistence type="predicted"/>
<dbReference type="EMBL" id="BAAATD010000008">
    <property type="protein sequence ID" value="GAA2614064.1"/>
    <property type="molecule type" value="Genomic_DNA"/>
</dbReference>
<protein>
    <recommendedName>
        <fullName evidence="2">DUF8175 domain-containing protein</fullName>
    </recommendedName>
</protein>
<dbReference type="InterPro" id="IPR058488">
    <property type="entry name" value="DUF8175"/>
</dbReference>
<evidence type="ECO:0000313" key="3">
    <source>
        <dbReference type="EMBL" id="GAA2614064.1"/>
    </source>
</evidence>
<sequence length="239" mass="25596">MRWRGGAGLGIALSFSVSAALLCVVVTGTDDRPASDQGHVAGSKPSENVIQVQTAPRISLTDLSRQDYGGIRLPWSASDGPHNTKEGAASGFAQSPRGALLAAIHITVRANAVWGPQVFEQTISRQVTGPEVSELLTQTREAYEQQRQRGRLPYGRALGRAYVAIEAFRWLGYTPTIANLDLLTAGPGDSDVTVRAVTRVQLQWLHGDWRVVGPPDGDWAATATPITSTNGYSYFPANG</sequence>
<feature type="domain" description="DUF8175" evidence="2">
    <location>
        <begin position="36"/>
        <end position="232"/>
    </location>
</feature>
<name>A0ABN3Q6K7_9ACTN</name>
<evidence type="ECO:0000313" key="4">
    <source>
        <dbReference type="Proteomes" id="UP001501509"/>
    </source>
</evidence>
<evidence type="ECO:0000259" key="2">
    <source>
        <dbReference type="Pfam" id="PF26526"/>
    </source>
</evidence>
<gene>
    <name evidence="3" type="ORF">GCM10010411_56210</name>
</gene>
<evidence type="ECO:0000256" key="1">
    <source>
        <dbReference type="SAM" id="SignalP"/>
    </source>
</evidence>
<dbReference type="Pfam" id="PF26526">
    <property type="entry name" value="DUF8175"/>
    <property type="match status" value="1"/>
</dbReference>
<comment type="caution">
    <text evidence="3">The sequence shown here is derived from an EMBL/GenBank/DDBJ whole genome shotgun (WGS) entry which is preliminary data.</text>
</comment>
<feature type="chain" id="PRO_5046451232" description="DUF8175 domain-containing protein" evidence="1">
    <location>
        <begin position="20"/>
        <end position="239"/>
    </location>
</feature>
<keyword evidence="1" id="KW-0732">Signal</keyword>
<keyword evidence="4" id="KW-1185">Reference proteome</keyword>